<evidence type="ECO:0000259" key="3">
    <source>
        <dbReference type="PROSITE" id="PS50110"/>
    </source>
</evidence>
<proteinExistence type="predicted"/>
<keyword evidence="5" id="KW-1185">Reference proteome</keyword>
<name>A0ABV6R634_9CAUL</name>
<dbReference type="InterPro" id="IPR001789">
    <property type="entry name" value="Sig_transdc_resp-reg_receiver"/>
</dbReference>
<dbReference type="Pfam" id="PF00072">
    <property type="entry name" value="Response_reg"/>
    <property type="match status" value="1"/>
</dbReference>
<sequence length="85" mass="9359">MLRSKPYGLVLSDWNTQPMTGLELLKEVRADKRTRATPFVMVTAEAKAKAENVVAARQAGANNYVIKPFTLAVLKQKLTSVLGEI</sequence>
<reference evidence="4 5" key="1">
    <citation type="submission" date="2024-09" db="EMBL/GenBank/DDBJ databases">
        <authorList>
            <person name="Sun Q."/>
            <person name="Mori K."/>
        </authorList>
    </citation>
    <scope>NUCLEOTIDE SEQUENCE [LARGE SCALE GENOMIC DNA]</scope>
    <source>
        <strain evidence="4 5">NCAIM B.02621</strain>
    </source>
</reference>
<dbReference type="EMBL" id="JBHLSW010000006">
    <property type="protein sequence ID" value="MFC0634043.1"/>
    <property type="molecule type" value="Genomic_DNA"/>
</dbReference>
<dbReference type="Gene3D" id="3.40.50.2300">
    <property type="match status" value="1"/>
</dbReference>
<gene>
    <name evidence="4" type="ORF">ACFFGE_09145</name>
</gene>
<dbReference type="PANTHER" id="PTHR44591:SF3">
    <property type="entry name" value="RESPONSE REGULATORY DOMAIN-CONTAINING PROTEIN"/>
    <property type="match status" value="1"/>
</dbReference>
<dbReference type="PROSITE" id="PS50110">
    <property type="entry name" value="RESPONSE_REGULATORY"/>
    <property type="match status" value="1"/>
</dbReference>
<comment type="caution">
    <text evidence="4">The sequence shown here is derived from an EMBL/GenBank/DDBJ whole genome shotgun (WGS) entry which is preliminary data.</text>
</comment>
<feature type="modified residue" description="4-aspartylphosphate" evidence="2">
    <location>
        <position position="13"/>
    </location>
</feature>
<dbReference type="Proteomes" id="UP001589906">
    <property type="component" value="Unassembled WGS sequence"/>
</dbReference>
<dbReference type="InterPro" id="IPR050595">
    <property type="entry name" value="Bact_response_regulator"/>
</dbReference>
<organism evidence="4 5">
    <name type="scientific">Brevundimonas balnearis</name>
    <dbReference type="NCBI Taxonomy" id="1572858"/>
    <lineage>
        <taxon>Bacteria</taxon>
        <taxon>Pseudomonadati</taxon>
        <taxon>Pseudomonadota</taxon>
        <taxon>Alphaproteobacteria</taxon>
        <taxon>Caulobacterales</taxon>
        <taxon>Caulobacteraceae</taxon>
        <taxon>Brevundimonas</taxon>
    </lineage>
</organism>
<dbReference type="PANTHER" id="PTHR44591">
    <property type="entry name" value="STRESS RESPONSE REGULATOR PROTEIN 1"/>
    <property type="match status" value="1"/>
</dbReference>
<dbReference type="RefSeq" id="WP_376836025.1">
    <property type="nucleotide sequence ID" value="NZ_JBHLSW010000006.1"/>
</dbReference>
<evidence type="ECO:0000313" key="4">
    <source>
        <dbReference type="EMBL" id="MFC0634043.1"/>
    </source>
</evidence>
<dbReference type="SUPFAM" id="SSF52172">
    <property type="entry name" value="CheY-like"/>
    <property type="match status" value="1"/>
</dbReference>
<keyword evidence="1 2" id="KW-0597">Phosphoprotein</keyword>
<feature type="domain" description="Response regulatory" evidence="3">
    <location>
        <begin position="1"/>
        <end position="82"/>
    </location>
</feature>
<dbReference type="InterPro" id="IPR011006">
    <property type="entry name" value="CheY-like_superfamily"/>
</dbReference>
<protein>
    <submittedName>
        <fullName evidence="4">Response regulator</fullName>
    </submittedName>
</protein>
<evidence type="ECO:0000256" key="1">
    <source>
        <dbReference type="ARBA" id="ARBA00022553"/>
    </source>
</evidence>
<evidence type="ECO:0000256" key="2">
    <source>
        <dbReference type="PROSITE-ProRule" id="PRU00169"/>
    </source>
</evidence>
<accession>A0ABV6R634</accession>
<evidence type="ECO:0000313" key="5">
    <source>
        <dbReference type="Proteomes" id="UP001589906"/>
    </source>
</evidence>